<proteinExistence type="predicted"/>
<accession>A0A8J2K748</accession>
<organism evidence="1 2">
    <name type="scientific">Allacma fusca</name>
    <dbReference type="NCBI Taxonomy" id="39272"/>
    <lineage>
        <taxon>Eukaryota</taxon>
        <taxon>Metazoa</taxon>
        <taxon>Ecdysozoa</taxon>
        <taxon>Arthropoda</taxon>
        <taxon>Hexapoda</taxon>
        <taxon>Collembola</taxon>
        <taxon>Symphypleona</taxon>
        <taxon>Sminthuridae</taxon>
        <taxon>Allacma</taxon>
    </lineage>
</organism>
<sequence length="142" mass="14895">TEVFRASQPIQQFTVTSKPTGCEITIGSKTLTGTTMHLKFVPGSSGTFPGLGLINCVTGISNPEVRYDFVTTGSIVSQYVDEKTLASTMVPVRGTGLNSISCRGYSIIAGFDKTSIASSAASSVRLFANSALPMTVVFDLVS</sequence>
<keyword evidence="2" id="KW-1185">Reference proteome</keyword>
<name>A0A8J2K748_9HEXA</name>
<reference evidence="1" key="1">
    <citation type="submission" date="2021-06" db="EMBL/GenBank/DDBJ databases">
        <authorList>
            <person name="Hodson N. C."/>
            <person name="Mongue J. A."/>
            <person name="Jaron S. K."/>
        </authorList>
    </citation>
    <scope>NUCLEOTIDE SEQUENCE</scope>
</reference>
<protein>
    <submittedName>
        <fullName evidence="1">Uncharacterized protein</fullName>
    </submittedName>
</protein>
<evidence type="ECO:0000313" key="1">
    <source>
        <dbReference type="EMBL" id="CAG7730749.1"/>
    </source>
</evidence>
<feature type="non-terminal residue" evidence="1">
    <location>
        <position position="1"/>
    </location>
</feature>
<gene>
    <name evidence="1" type="ORF">AFUS01_LOCUS19370</name>
</gene>
<dbReference type="Proteomes" id="UP000708208">
    <property type="component" value="Unassembled WGS sequence"/>
</dbReference>
<dbReference type="AlphaFoldDB" id="A0A8J2K748"/>
<dbReference type="EMBL" id="CAJVCH010199704">
    <property type="protein sequence ID" value="CAG7730749.1"/>
    <property type="molecule type" value="Genomic_DNA"/>
</dbReference>
<comment type="caution">
    <text evidence="1">The sequence shown here is derived from an EMBL/GenBank/DDBJ whole genome shotgun (WGS) entry which is preliminary data.</text>
</comment>
<evidence type="ECO:0000313" key="2">
    <source>
        <dbReference type="Proteomes" id="UP000708208"/>
    </source>
</evidence>